<gene>
    <name evidence="7" type="ORF">ASU35_03240</name>
</gene>
<feature type="transmembrane region" description="Helical" evidence="6">
    <location>
        <begin position="50"/>
        <end position="68"/>
    </location>
</feature>
<feature type="transmembrane region" description="Helical" evidence="6">
    <location>
        <begin position="121"/>
        <end position="138"/>
    </location>
</feature>
<keyword evidence="2" id="KW-1003">Cell membrane</keyword>
<feature type="transmembrane region" description="Helical" evidence="6">
    <location>
        <begin position="12"/>
        <end position="30"/>
    </location>
</feature>
<dbReference type="EMBL" id="LNAM01000186">
    <property type="protein sequence ID" value="KSV58064.1"/>
    <property type="molecule type" value="Genomic_DNA"/>
</dbReference>
<protein>
    <submittedName>
        <fullName evidence="7">Uncharacterized protein</fullName>
    </submittedName>
</protein>
<name>A0A0V8QBW3_9FIRM</name>
<sequence>MSGKKQSSFLKQAAILGAAGILVRIIGMLYRSPLTAIISDEGNGYYGAAYNIYTIILLISSYSIPLAISKIISAKLALREYKNAHRVFICALWYVVIVGGIASLFTWFAADFLVEANSVPALKVLAPTILFSGILGVLRGYFQAHGSMLQTSVSQILEQLINAVVSVLAAWLLTRAYVGTANELLVPIEGAAGGALGTGAGVLTGLLFMVFVYLLNCSFVNRRLEKDQHTNVQSYKAIFKTILLMVTPVIFSTFIYNSITAIDSTLYYKISMYLKNWTEEQSAVQYGVFSGKYTVIINIPIALASSISSAMIPSVSAGYETGDLKTTHARISEAIRFTMLLAIPATIGIGVLSYPIMALLFPQPETIVLASDLLRTGCICIIFYSLSTVTNAVLQGIGKVNIPMQNAAIALVIHLAALVPLLVFTDLNLYALLLGTVAYSLTMCILNDLSVRKYLGFCLDLKKSFLLPAIAAGIMGIVTWASYYLVRIAGFGNILGLAVSVPLSVIVYFMAILGTKAITEDELSRFPKGGALIRLGKKLHLL</sequence>
<comment type="subcellular location">
    <subcellularLocation>
        <location evidence="1">Cell membrane</location>
        <topology evidence="1">Multi-pass membrane protein</topology>
    </subcellularLocation>
</comment>
<feature type="transmembrane region" description="Helical" evidence="6">
    <location>
        <begin position="340"/>
        <end position="361"/>
    </location>
</feature>
<feature type="transmembrane region" description="Helical" evidence="6">
    <location>
        <begin position="373"/>
        <end position="394"/>
    </location>
</feature>
<evidence type="ECO:0000256" key="1">
    <source>
        <dbReference type="ARBA" id="ARBA00004651"/>
    </source>
</evidence>
<keyword evidence="5 6" id="KW-0472">Membrane</keyword>
<dbReference type="PIRSF" id="PIRSF038958">
    <property type="entry name" value="PG_synth_SpoVB"/>
    <property type="match status" value="1"/>
</dbReference>
<organism evidence="7 8">
    <name type="scientific">Acetivibrio ethanolgignens</name>
    <dbReference type="NCBI Taxonomy" id="290052"/>
    <lineage>
        <taxon>Bacteria</taxon>
        <taxon>Bacillati</taxon>
        <taxon>Bacillota</taxon>
        <taxon>Clostridia</taxon>
        <taxon>Eubacteriales</taxon>
        <taxon>Oscillospiraceae</taxon>
        <taxon>Acetivibrio</taxon>
    </lineage>
</organism>
<evidence type="ECO:0000313" key="7">
    <source>
        <dbReference type="EMBL" id="KSV58064.1"/>
    </source>
</evidence>
<evidence type="ECO:0000256" key="6">
    <source>
        <dbReference type="SAM" id="Phobius"/>
    </source>
</evidence>
<dbReference type="InterPro" id="IPR050833">
    <property type="entry name" value="Poly_Biosynth_Transport"/>
</dbReference>
<evidence type="ECO:0000256" key="4">
    <source>
        <dbReference type="ARBA" id="ARBA00022989"/>
    </source>
</evidence>
<proteinExistence type="predicted"/>
<dbReference type="InterPro" id="IPR024923">
    <property type="entry name" value="PG_synth_SpoVB"/>
</dbReference>
<comment type="caution">
    <text evidence="7">The sequence shown here is derived from an EMBL/GenBank/DDBJ whole genome shotgun (WGS) entry which is preliminary data.</text>
</comment>
<evidence type="ECO:0000313" key="8">
    <source>
        <dbReference type="Proteomes" id="UP000054874"/>
    </source>
</evidence>
<reference evidence="7 8" key="1">
    <citation type="submission" date="2015-11" db="EMBL/GenBank/DDBJ databases">
        <title>Butyribacter intestini gen. nov., sp. nov., a butyric acid-producing bacterium of the family Lachnospiraceae isolated from the human faeces.</title>
        <authorList>
            <person name="Zou Y."/>
            <person name="Xue W."/>
            <person name="Luo G."/>
            <person name="Lv M."/>
        </authorList>
    </citation>
    <scope>NUCLEOTIDE SEQUENCE [LARGE SCALE GENOMIC DNA]</scope>
    <source>
        <strain evidence="7 8">ACET-33324</strain>
    </source>
</reference>
<feature type="transmembrane region" description="Helical" evidence="6">
    <location>
        <begin position="159"/>
        <end position="178"/>
    </location>
</feature>
<feature type="transmembrane region" description="Helical" evidence="6">
    <location>
        <begin position="406"/>
        <end position="423"/>
    </location>
</feature>
<keyword evidence="8" id="KW-1185">Reference proteome</keyword>
<feature type="transmembrane region" description="Helical" evidence="6">
    <location>
        <begin position="429"/>
        <end position="446"/>
    </location>
</feature>
<feature type="transmembrane region" description="Helical" evidence="6">
    <location>
        <begin position="491"/>
        <end position="513"/>
    </location>
</feature>
<keyword evidence="4 6" id="KW-1133">Transmembrane helix</keyword>
<accession>A0A0V8QBW3</accession>
<keyword evidence="3 6" id="KW-0812">Transmembrane</keyword>
<feature type="transmembrane region" description="Helical" evidence="6">
    <location>
        <begin position="295"/>
        <end position="319"/>
    </location>
</feature>
<dbReference type="InterPro" id="IPR002797">
    <property type="entry name" value="Polysacc_synth"/>
</dbReference>
<dbReference type="AlphaFoldDB" id="A0A0V8QBW3"/>
<dbReference type="PANTHER" id="PTHR30250">
    <property type="entry name" value="PST FAMILY PREDICTED COLANIC ACID TRANSPORTER"/>
    <property type="match status" value="1"/>
</dbReference>
<dbReference type="GO" id="GO:0005886">
    <property type="term" value="C:plasma membrane"/>
    <property type="evidence" value="ECO:0007669"/>
    <property type="project" value="UniProtKB-SubCell"/>
</dbReference>
<dbReference type="STRING" id="290052.ASU35_03240"/>
<feature type="transmembrane region" description="Helical" evidence="6">
    <location>
        <begin position="88"/>
        <end position="109"/>
    </location>
</feature>
<feature type="transmembrane region" description="Helical" evidence="6">
    <location>
        <begin position="466"/>
        <end position="485"/>
    </location>
</feature>
<evidence type="ECO:0000256" key="3">
    <source>
        <dbReference type="ARBA" id="ARBA00022692"/>
    </source>
</evidence>
<feature type="transmembrane region" description="Helical" evidence="6">
    <location>
        <begin position="190"/>
        <end position="216"/>
    </location>
</feature>
<dbReference type="RefSeq" id="WP_058353657.1">
    <property type="nucleotide sequence ID" value="NZ_CABMMD010000186.1"/>
</dbReference>
<evidence type="ECO:0000256" key="2">
    <source>
        <dbReference type="ARBA" id="ARBA00022475"/>
    </source>
</evidence>
<dbReference type="PANTHER" id="PTHR30250:SF21">
    <property type="entry name" value="LIPID II FLIPPASE MURJ"/>
    <property type="match status" value="1"/>
</dbReference>
<dbReference type="CDD" id="cd13124">
    <property type="entry name" value="MATE_SpoVB_like"/>
    <property type="match status" value="1"/>
</dbReference>
<dbReference type="OrthoDB" id="9775950at2"/>
<feature type="transmembrane region" description="Helical" evidence="6">
    <location>
        <begin position="237"/>
        <end position="259"/>
    </location>
</feature>
<evidence type="ECO:0000256" key="5">
    <source>
        <dbReference type="ARBA" id="ARBA00023136"/>
    </source>
</evidence>
<dbReference type="Pfam" id="PF01943">
    <property type="entry name" value="Polysacc_synt"/>
    <property type="match status" value="1"/>
</dbReference>
<dbReference type="Proteomes" id="UP000054874">
    <property type="component" value="Unassembled WGS sequence"/>
</dbReference>